<evidence type="ECO:0000256" key="7">
    <source>
        <dbReference type="ARBA" id="ARBA00023136"/>
    </source>
</evidence>
<keyword evidence="7 8" id="KW-0472">Membrane</keyword>
<feature type="transmembrane region" description="Helical" evidence="8">
    <location>
        <begin position="7"/>
        <end position="25"/>
    </location>
</feature>
<dbReference type="Pfam" id="PF01594">
    <property type="entry name" value="AI-2E_transport"/>
    <property type="match status" value="1"/>
</dbReference>
<feature type="transmembrane region" description="Helical" evidence="8">
    <location>
        <begin position="241"/>
        <end position="263"/>
    </location>
</feature>
<comment type="subcellular location">
    <subcellularLocation>
        <location evidence="1">Cell membrane</location>
        <topology evidence="1">Multi-pass membrane protein</topology>
    </subcellularLocation>
</comment>
<dbReference type="EMBL" id="CP002083">
    <property type="protein sequence ID" value="ADJ24640.1"/>
    <property type="molecule type" value="Genomic_DNA"/>
</dbReference>
<feature type="transmembrane region" description="Helical" evidence="8">
    <location>
        <begin position="31"/>
        <end position="48"/>
    </location>
</feature>
<organism evidence="9 10">
    <name type="scientific">Hyphomicrobium denitrificans (strain ATCC 51888 / DSM 1869 / NCIMB 11706 / TK 0415)</name>
    <dbReference type="NCBI Taxonomy" id="582899"/>
    <lineage>
        <taxon>Bacteria</taxon>
        <taxon>Pseudomonadati</taxon>
        <taxon>Pseudomonadota</taxon>
        <taxon>Alphaproteobacteria</taxon>
        <taxon>Hyphomicrobiales</taxon>
        <taxon>Hyphomicrobiaceae</taxon>
        <taxon>Hyphomicrobium</taxon>
    </lineage>
</organism>
<keyword evidence="5 8" id="KW-0812">Transmembrane</keyword>
<dbReference type="OrthoDB" id="5792512at2"/>
<evidence type="ECO:0000256" key="2">
    <source>
        <dbReference type="ARBA" id="ARBA00009773"/>
    </source>
</evidence>
<evidence type="ECO:0000256" key="1">
    <source>
        <dbReference type="ARBA" id="ARBA00004651"/>
    </source>
</evidence>
<dbReference type="AlphaFoldDB" id="D8JUL0"/>
<feature type="transmembrane region" description="Helical" evidence="8">
    <location>
        <begin position="270"/>
        <end position="291"/>
    </location>
</feature>
<comment type="similarity">
    <text evidence="2">Belongs to the autoinducer-2 exporter (AI-2E) (TC 2.A.86) family.</text>
</comment>
<feature type="transmembrane region" description="Helical" evidence="8">
    <location>
        <begin position="150"/>
        <end position="169"/>
    </location>
</feature>
<name>D8JUL0_HYPDA</name>
<evidence type="ECO:0000256" key="3">
    <source>
        <dbReference type="ARBA" id="ARBA00022448"/>
    </source>
</evidence>
<evidence type="ECO:0008006" key="11">
    <source>
        <dbReference type="Google" id="ProtNLM"/>
    </source>
</evidence>
<gene>
    <name evidence="9" type="ordered locus">Hden_2844</name>
</gene>
<evidence type="ECO:0000256" key="6">
    <source>
        <dbReference type="ARBA" id="ARBA00022989"/>
    </source>
</evidence>
<feature type="transmembrane region" description="Helical" evidence="8">
    <location>
        <begin position="60"/>
        <end position="82"/>
    </location>
</feature>
<dbReference type="InterPro" id="IPR002549">
    <property type="entry name" value="AI-2E-like"/>
</dbReference>
<protein>
    <recommendedName>
        <fullName evidence="11">AI-2E family transporter</fullName>
    </recommendedName>
</protein>
<dbReference type="GO" id="GO:0005886">
    <property type="term" value="C:plasma membrane"/>
    <property type="evidence" value="ECO:0007669"/>
    <property type="project" value="UniProtKB-SubCell"/>
</dbReference>
<evidence type="ECO:0000256" key="5">
    <source>
        <dbReference type="ARBA" id="ARBA00022692"/>
    </source>
</evidence>
<sequence>MQIERHALFWIVTAVVFLYLAQLLAPVLLPFVIGLVLAYFFNPVVDALRRLGIPRWASSILLLALVLFLIVLALVFLVPILVQQAAGLVEAAPRQIERIKLMIETSARDYLGTRYPEAEATVRSALDSFASSMPSFMAGVAQSIWNQGAAAFNFVSFVLITPIVFFYTLKDWPKIISSVDSWLPRDNAGELRALAVEINQRVSAFIRGQGAVCVLLAAFYAVALSLAGLEYGLLVGLFTGLAAFIPVVGWTLGTATAITLAILQFWPETMPILIVIGIMLAGQALESAILSPNIIGSEVGLHPVWLIFALLTFSYLFGFLGLLVAVPVSAAIGVLVRFALKTYLSSSVYTGRDGAEA</sequence>
<keyword evidence="3" id="KW-0813">Transport</keyword>
<dbReference type="Proteomes" id="UP000002033">
    <property type="component" value="Chromosome"/>
</dbReference>
<dbReference type="GO" id="GO:0055085">
    <property type="term" value="P:transmembrane transport"/>
    <property type="evidence" value="ECO:0007669"/>
    <property type="project" value="TreeGrafter"/>
</dbReference>
<keyword evidence="4" id="KW-1003">Cell membrane</keyword>
<evidence type="ECO:0000256" key="4">
    <source>
        <dbReference type="ARBA" id="ARBA00022475"/>
    </source>
</evidence>
<evidence type="ECO:0000256" key="8">
    <source>
        <dbReference type="SAM" id="Phobius"/>
    </source>
</evidence>
<keyword evidence="6 8" id="KW-1133">Transmembrane helix</keyword>
<dbReference type="RefSeq" id="WP_013216799.1">
    <property type="nucleotide sequence ID" value="NC_014313.1"/>
</dbReference>
<dbReference type="STRING" id="582899.Hden_2844"/>
<evidence type="ECO:0000313" key="9">
    <source>
        <dbReference type="EMBL" id="ADJ24640.1"/>
    </source>
</evidence>
<evidence type="ECO:0000313" key="10">
    <source>
        <dbReference type="Proteomes" id="UP000002033"/>
    </source>
</evidence>
<dbReference type="KEGG" id="hdn:Hden_2844"/>
<dbReference type="PANTHER" id="PTHR21716">
    <property type="entry name" value="TRANSMEMBRANE PROTEIN"/>
    <property type="match status" value="1"/>
</dbReference>
<reference evidence="10" key="1">
    <citation type="journal article" date="2011" name="J. Bacteriol.">
        <title>Genome sequences of eight morphologically diverse alphaproteobacteria.</title>
        <authorList>
            <consortium name="US DOE Joint Genome Institute"/>
            <person name="Brown P.J."/>
            <person name="Kysela D.T."/>
            <person name="Buechlein A."/>
            <person name="Hemmerich C."/>
            <person name="Brun Y.V."/>
        </authorList>
    </citation>
    <scope>NUCLEOTIDE SEQUENCE [LARGE SCALE GENOMIC DNA]</scope>
    <source>
        <strain evidence="10">ATCC 51888 / DSM 1869 / NCIB 11706 / TK 0415</strain>
    </source>
</reference>
<dbReference type="PANTHER" id="PTHR21716:SF53">
    <property type="entry name" value="PERMEASE PERM-RELATED"/>
    <property type="match status" value="1"/>
</dbReference>
<proteinExistence type="inferred from homology"/>
<keyword evidence="10" id="KW-1185">Reference proteome</keyword>
<accession>D8JUL0</accession>
<feature type="transmembrane region" description="Helical" evidence="8">
    <location>
        <begin position="210"/>
        <end position="229"/>
    </location>
</feature>
<dbReference type="HOGENOM" id="CLU_031275_8_0_5"/>
<feature type="transmembrane region" description="Helical" evidence="8">
    <location>
        <begin position="303"/>
        <end position="336"/>
    </location>
</feature>
<dbReference type="eggNOG" id="COG0628">
    <property type="taxonomic scope" value="Bacteria"/>
</dbReference>